<keyword evidence="3" id="KW-0238">DNA-binding</keyword>
<protein>
    <submittedName>
        <fullName evidence="5">Predicted transcriptional regulator</fullName>
    </submittedName>
</protein>
<evidence type="ECO:0000256" key="1">
    <source>
        <dbReference type="ARBA" id="ARBA00011046"/>
    </source>
</evidence>
<reference evidence="6" key="1">
    <citation type="submission" date="2017-07" db="EMBL/GenBank/DDBJ databases">
        <authorList>
            <person name="Varghese N."/>
            <person name="Submissions S."/>
        </authorList>
    </citation>
    <scope>NUCLEOTIDE SEQUENCE [LARGE SCALE GENOMIC DNA]</scope>
    <source>
        <strain evidence="6">NLAE-zl-C134</strain>
    </source>
</reference>
<dbReference type="AlphaFoldDB" id="A0A315ZVW4"/>
<name>A0A315ZVW4_9FIRM</name>
<dbReference type="RefSeq" id="WP_109711402.1">
    <property type="nucleotide sequence ID" value="NZ_QGDS01000006.1"/>
</dbReference>
<dbReference type="InterPro" id="IPR036390">
    <property type="entry name" value="WH_DNA-bd_sf"/>
</dbReference>
<dbReference type="OrthoDB" id="2003001at2"/>
<dbReference type="GO" id="GO:0003677">
    <property type="term" value="F:DNA binding"/>
    <property type="evidence" value="ECO:0007669"/>
    <property type="project" value="UniProtKB-KW"/>
</dbReference>
<gene>
    <name evidence="5" type="ORF">SAMN05216529_106176</name>
</gene>
<comment type="similarity">
    <text evidence="1">Belongs to the BlaI transcriptional regulatory family.</text>
</comment>
<evidence type="ECO:0000256" key="2">
    <source>
        <dbReference type="ARBA" id="ARBA00023015"/>
    </source>
</evidence>
<dbReference type="InterPro" id="IPR036388">
    <property type="entry name" value="WH-like_DNA-bd_sf"/>
</dbReference>
<evidence type="ECO:0000313" key="5">
    <source>
        <dbReference type="EMBL" id="SUQ14484.1"/>
    </source>
</evidence>
<proteinExistence type="inferred from homology"/>
<dbReference type="Gene3D" id="1.10.10.10">
    <property type="entry name" value="Winged helix-like DNA-binding domain superfamily/Winged helix DNA-binding domain"/>
    <property type="match status" value="1"/>
</dbReference>
<dbReference type="SUPFAM" id="SSF46785">
    <property type="entry name" value="Winged helix' DNA-binding domain"/>
    <property type="match status" value="1"/>
</dbReference>
<accession>A0A315ZVW4</accession>
<dbReference type="Proteomes" id="UP000254051">
    <property type="component" value="Unassembled WGS sequence"/>
</dbReference>
<dbReference type="InterPro" id="IPR005650">
    <property type="entry name" value="BlaI_family"/>
</dbReference>
<keyword evidence="4" id="KW-0804">Transcription</keyword>
<dbReference type="EMBL" id="UHJJ01000006">
    <property type="protein sequence ID" value="SUQ14484.1"/>
    <property type="molecule type" value="Genomic_DNA"/>
</dbReference>
<keyword evidence="2" id="KW-0805">Transcription regulation</keyword>
<dbReference type="GO" id="GO:0045892">
    <property type="term" value="P:negative regulation of DNA-templated transcription"/>
    <property type="evidence" value="ECO:0007669"/>
    <property type="project" value="InterPro"/>
</dbReference>
<keyword evidence="6" id="KW-1185">Reference proteome</keyword>
<evidence type="ECO:0000313" key="6">
    <source>
        <dbReference type="Proteomes" id="UP000254051"/>
    </source>
</evidence>
<evidence type="ECO:0000256" key="3">
    <source>
        <dbReference type="ARBA" id="ARBA00023125"/>
    </source>
</evidence>
<sequence length="128" mass="14681">MKDTHLTKSEEDLMEIFWQHETPLTSVEILEITKEHSWNGNYLHVMLRSLQKKGMIKVCGMLQYGNQYARQFEPAVTKAEYGVNLLLSKGLIDSISQVTVALAKSSENVDKKELISQLQEIIEKLKTE</sequence>
<dbReference type="Pfam" id="PF03965">
    <property type="entry name" value="Penicillinase_R"/>
    <property type="match status" value="1"/>
</dbReference>
<organism evidence="5 6">
    <name type="scientific">Faecalicatena contorta</name>
    <dbReference type="NCBI Taxonomy" id="39482"/>
    <lineage>
        <taxon>Bacteria</taxon>
        <taxon>Bacillati</taxon>
        <taxon>Bacillota</taxon>
        <taxon>Clostridia</taxon>
        <taxon>Lachnospirales</taxon>
        <taxon>Lachnospiraceae</taxon>
        <taxon>Faecalicatena</taxon>
    </lineage>
</organism>
<evidence type="ECO:0000256" key="4">
    <source>
        <dbReference type="ARBA" id="ARBA00023163"/>
    </source>
</evidence>